<sequence length="1378" mass="155984">MRWQCKHCAFSSSAKSGLLRHYRLQHWTFSRGNSLLCIHTDCPCSFKTWNSLRTHLSRCHAAVAAPVAVGVAYSFLCKVCSNPFSTEKDFFLHVGYHLRSLETVECPFEGCTFKTNIYGTFQTHRSRKHNPHSFSDFKVEILRKHQISREPCGSELDAEFCEESNTADSESDVQEDDTSAIEGTIGALLLKLESIYNVSGKCIDNLVEELQFICGSASVPNIRKIVVSTLKKNNCSYDETVISELVGELCKSNPITTALREEGPLSTAFRRRQYFKEKFKVVEPVEYFLDSTHKKSFHYVSILRTLEQVLSNKEILEQVLTRRVSPSSQYESFYDGKYFQQNTFNAVEEPRLSIVLYIDDFEVCNPLGTSRKKHKITAVYWVLANVPLEFRSVLTSIYLALLCKVNDVKQFGYENVLEPLLDDLSTLEQEGLFISTVGKFIRGTVHCVVADNLGAHSISGLVESFSGPYVCRFCLGHHSAFQQKDVQSGEFPLRTKESYRTHVDSVKSDSSLLHAFGVCPLTEKLEHFHFITGYPPDILHDLFEGIIPRELALCLDVFVKKKYFSVTELNDLIGQFPSVFPTGQASICGDCPQPLPKNFTTRKSIGGNAHENWALIRLLPLIVGCKIPLDEPAWQILLTLKDIVELVVAPVHSNQTIAYLESKISEHRHRLLDAFPAVRLSPKHHFLEHYPRLIESFGPLVGYWTMRFEAKHSFFKRIVRHTTNFRNVLLSLATKHQLMLAYHLQETGAKPILCVTKLSSVPIEVLHVQIQETLRKALPTVTVVQLSHAVSYRGMKYSVGMVLCYGSTGDLPDFVEIVQILILENHIKFIVKTLSAWYNEHMRSFELEHSHNMIVVEQQELGDIYPLAAYNVEGKRMLIMPTGIPATLEELIGAVKELSGCTEDINLHYLDSDFEDYFSLTSTSQIKHKDTIKVVRPAYVTLTLQDITSGDLSISDDSNMPQSTDDSVSIASQDTVILSPSSSPDRAPWPKEFPIPTFAYEAEMVLERANEAYRKDGTRLTNPSIKSAILDGLSQAMFKYTAYPTGLQIAAVADALVKKHPCLRDASSFSGSYSWHYSLKYKMGNYRSKLRNLEIPEVTCNALKQKHPSDRKPAKNIKKAKKAEVNYLPPYPVNETEESLEQERKELLTETKKKNNARAVSEKMAQTFPYRRHEVVNLCPGVREFMERWPALFETSQINEEFRRLTTKPLEPKFMLMLDQYTPKLLGLFQSKGGAVGERLKANMSALLKDPTSIDLKRQVVILCLMDYLGEDKTALIKEYCSDDLVHHDIPQQVMGIYVIRKDSSNADLTDDVGIVLEGVKVMGGLGNLARACSALLGLTYSLNLSYPKKLRYTFEAFQKLFVEVEGTKLSGNSWFSY</sequence>
<dbReference type="PANTHER" id="PTHR31025">
    <property type="entry name" value="SI:CH211-196P9.1-RELATED"/>
    <property type="match status" value="1"/>
</dbReference>
<keyword evidence="3" id="KW-1185">Reference proteome</keyword>
<name>A0AA47M0C2_MERPO</name>
<protein>
    <submittedName>
        <fullName evidence="2">Sterile alpha motif domain-containing protein 3</fullName>
    </submittedName>
</protein>
<organism evidence="2 3">
    <name type="scientific">Merluccius polli</name>
    <name type="common">Benguela hake</name>
    <name type="synonym">Merluccius cadenati</name>
    <dbReference type="NCBI Taxonomy" id="89951"/>
    <lineage>
        <taxon>Eukaryota</taxon>
        <taxon>Metazoa</taxon>
        <taxon>Chordata</taxon>
        <taxon>Craniata</taxon>
        <taxon>Vertebrata</taxon>
        <taxon>Euteleostomi</taxon>
        <taxon>Actinopterygii</taxon>
        <taxon>Neopterygii</taxon>
        <taxon>Teleostei</taxon>
        <taxon>Neoteleostei</taxon>
        <taxon>Acanthomorphata</taxon>
        <taxon>Zeiogadaria</taxon>
        <taxon>Gadariae</taxon>
        <taxon>Gadiformes</taxon>
        <taxon>Gadoidei</taxon>
        <taxon>Merlucciidae</taxon>
        <taxon>Merluccius</taxon>
    </lineage>
</organism>
<reference evidence="2" key="1">
    <citation type="journal article" date="2023" name="Front. Mar. Sci.">
        <title>A new Merluccius polli reference genome to investigate the effects of global change in West African waters.</title>
        <authorList>
            <person name="Mateo J.L."/>
            <person name="Blanco-Fernandez C."/>
            <person name="Garcia-Vazquez E."/>
            <person name="Machado-Schiaffino G."/>
        </authorList>
    </citation>
    <scope>NUCLEOTIDE SEQUENCE</scope>
    <source>
        <strain evidence="2">C29</strain>
        <tissue evidence="2">Fin</tissue>
    </source>
</reference>
<evidence type="ECO:0000259" key="1">
    <source>
        <dbReference type="PROSITE" id="PS00028"/>
    </source>
</evidence>
<dbReference type="PANTHER" id="PTHR31025:SF25">
    <property type="entry name" value="ZINC FINGER (C2H2)-60"/>
    <property type="match status" value="1"/>
</dbReference>
<evidence type="ECO:0000313" key="3">
    <source>
        <dbReference type="Proteomes" id="UP001174136"/>
    </source>
</evidence>
<evidence type="ECO:0000313" key="2">
    <source>
        <dbReference type="EMBL" id="KAK0131259.1"/>
    </source>
</evidence>
<feature type="domain" description="C2H2-type" evidence="1">
    <location>
        <begin position="37"/>
        <end position="60"/>
    </location>
</feature>
<dbReference type="Proteomes" id="UP001174136">
    <property type="component" value="Unassembled WGS sequence"/>
</dbReference>
<comment type="caution">
    <text evidence="2">The sequence shown here is derived from an EMBL/GenBank/DDBJ whole genome shotgun (WGS) entry which is preliminary data.</text>
</comment>
<dbReference type="InterPro" id="IPR013087">
    <property type="entry name" value="Znf_C2H2_type"/>
</dbReference>
<dbReference type="EMBL" id="JAOPHQ010006555">
    <property type="protein sequence ID" value="KAK0131259.1"/>
    <property type="molecule type" value="Genomic_DNA"/>
</dbReference>
<proteinExistence type="predicted"/>
<feature type="domain" description="C2H2-type" evidence="1">
    <location>
        <begin position="77"/>
        <end position="97"/>
    </location>
</feature>
<dbReference type="SMART" id="SM00355">
    <property type="entry name" value="ZnF_C2H2"/>
    <property type="match status" value="4"/>
</dbReference>
<gene>
    <name evidence="2" type="primary">Samd3_8</name>
    <name evidence="2" type="ORF">N1851_034047</name>
</gene>
<dbReference type="PROSITE" id="PS00028">
    <property type="entry name" value="ZINC_FINGER_C2H2_1"/>
    <property type="match status" value="2"/>
</dbReference>
<accession>A0AA47M0C2</accession>
<dbReference type="Gene3D" id="3.30.160.60">
    <property type="entry name" value="Classic Zinc Finger"/>
    <property type="match status" value="1"/>
</dbReference>